<dbReference type="Proteomes" id="UP000002051">
    <property type="component" value="Unassembled WGS sequence"/>
</dbReference>
<dbReference type="SMART" id="SM00205">
    <property type="entry name" value="THN"/>
    <property type="match status" value="1"/>
</dbReference>
<sequence length="172" mass="18748">MYACANSATFTITNNCPFTIWPLPSKTSSTLNNQSPWSSRFQVRTQRSTNTTGKFICATGDRGSGQIPCNGAGGIPPVSLVEFTLSLIDGFNLPVSVTSQGGSGDCKTSSCTNDVNRVCPPNFCPPNVYSVIFKNQCPLAYSYAYDDKTRTFTCSGEGKLFHHIKPFKQYVR</sequence>
<evidence type="ECO:0000313" key="5">
    <source>
        <dbReference type="Proteomes" id="UP000002051"/>
    </source>
</evidence>
<dbReference type="EMBL" id="CM001223">
    <property type="protein sequence ID" value="AES80073.1"/>
    <property type="molecule type" value="Genomic_DNA"/>
</dbReference>
<feature type="disulfide bond" evidence="2">
    <location>
        <begin position="106"/>
        <end position="154"/>
    </location>
</feature>
<dbReference type="PROSITE" id="PS51367">
    <property type="entry name" value="THAUMATIN_2"/>
    <property type="match status" value="1"/>
</dbReference>
<accession>G7L2H9</accession>
<dbReference type="InterPro" id="IPR001938">
    <property type="entry name" value="Thaumatin"/>
</dbReference>
<dbReference type="OMA" id="NRPDYCC"/>
<gene>
    <name evidence="3" type="ordered locus">MTR_7g076360</name>
</gene>
<feature type="disulfide bond" evidence="2">
    <location>
        <begin position="111"/>
        <end position="137"/>
    </location>
</feature>
<dbReference type="AlphaFoldDB" id="G7L2H9"/>
<reference evidence="3 5" key="1">
    <citation type="journal article" date="2011" name="Nature">
        <title>The Medicago genome provides insight into the evolution of rhizobial symbioses.</title>
        <authorList>
            <person name="Young N.D."/>
            <person name="Debelle F."/>
            <person name="Oldroyd G.E."/>
            <person name="Geurts R."/>
            <person name="Cannon S.B."/>
            <person name="Udvardi M.K."/>
            <person name="Benedito V.A."/>
            <person name="Mayer K.F."/>
            <person name="Gouzy J."/>
            <person name="Schoof H."/>
            <person name="Van de Peer Y."/>
            <person name="Proost S."/>
            <person name="Cook D.R."/>
            <person name="Meyers B.C."/>
            <person name="Spannagl M."/>
            <person name="Cheung F."/>
            <person name="De Mita S."/>
            <person name="Krishnakumar V."/>
            <person name="Gundlach H."/>
            <person name="Zhou S."/>
            <person name="Mudge J."/>
            <person name="Bharti A.K."/>
            <person name="Murray J.D."/>
            <person name="Naoumkina M.A."/>
            <person name="Rosen B."/>
            <person name="Silverstein K.A."/>
            <person name="Tang H."/>
            <person name="Rombauts S."/>
            <person name="Zhao P.X."/>
            <person name="Zhou P."/>
            <person name="Barbe V."/>
            <person name="Bardou P."/>
            <person name="Bechner M."/>
            <person name="Bellec A."/>
            <person name="Berger A."/>
            <person name="Berges H."/>
            <person name="Bidwell S."/>
            <person name="Bisseling T."/>
            <person name="Choisne N."/>
            <person name="Couloux A."/>
            <person name="Denny R."/>
            <person name="Deshpande S."/>
            <person name="Dai X."/>
            <person name="Doyle J.J."/>
            <person name="Dudez A.M."/>
            <person name="Farmer A.D."/>
            <person name="Fouteau S."/>
            <person name="Franken C."/>
            <person name="Gibelin C."/>
            <person name="Gish J."/>
            <person name="Goldstein S."/>
            <person name="Gonzalez A.J."/>
            <person name="Green P.J."/>
            <person name="Hallab A."/>
            <person name="Hartog M."/>
            <person name="Hua A."/>
            <person name="Humphray S.J."/>
            <person name="Jeong D.H."/>
            <person name="Jing Y."/>
            <person name="Jocker A."/>
            <person name="Kenton S.M."/>
            <person name="Kim D.J."/>
            <person name="Klee K."/>
            <person name="Lai H."/>
            <person name="Lang C."/>
            <person name="Lin S."/>
            <person name="Macmil S.L."/>
            <person name="Magdelenat G."/>
            <person name="Matthews L."/>
            <person name="McCorrison J."/>
            <person name="Monaghan E.L."/>
            <person name="Mun J.H."/>
            <person name="Najar F.Z."/>
            <person name="Nicholson C."/>
            <person name="Noirot C."/>
            <person name="O'Bleness M."/>
            <person name="Paule C.R."/>
            <person name="Poulain J."/>
            <person name="Prion F."/>
            <person name="Qin B."/>
            <person name="Qu C."/>
            <person name="Retzel E.F."/>
            <person name="Riddle C."/>
            <person name="Sallet E."/>
            <person name="Samain S."/>
            <person name="Samson N."/>
            <person name="Sanders I."/>
            <person name="Saurat O."/>
            <person name="Scarpelli C."/>
            <person name="Schiex T."/>
            <person name="Segurens B."/>
            <person name="Severin A.J."/>
            <person name="Sherrier D.J."/>
            <person name="Shi R."/>
            <person name="Sims S."/>
            <person name="Singer S.R."/>
            <person name="Sinharoy S."/>
            <person name="Sterck L."/>
            <person name="Viollet A."/>
            <person name="Wang B.B."/>
            <person name="Wang K."/>
            <person name="Wang M."/>
            <person name="Wang X."/>
            <person name="Warfsmann J."/>
            <person name="Weissenbach J."/>
            <person name="White D.D."/>
            <person name="White J.D."/>
            <person name="Wiley G.B."/>
            <person name="Wincker P."/>
            <person name="Xing Y."/>
            <person name="Yang L."/>
            <person name="Yao Z."/>
            <person name="Ying F."/>
            <person name="Zhai J."/>
            <person name="Zhou L."/>
            <person name="Zuber A."/>
            <person name="Denarie J."/>
            <person name="Dixon R.A."/>
            <person name="May G.D."/>
            <person name="Schwartz D.C."/>
            <person name="Rogers J."/>
            <person name="Quetier F."/>
            <person name="Town C.D."/>
            <person name="Roe B.A."/>
        </authorList>
    </citation>
    <scope>NUCLEOTIDE SEQUENCE [LARGE SCALE GENOMIC DNA]</scope>
    <source>
        <strain evidence="3">A17</strain>
        <strain evidence="4 5">cv. Jemalong A17</strain>
    </source>
</reference>
<dbReference type="HOGENOM" id="CLU_043181_4_2_1"/>
<evidence type="ECO:0000313" key="4">
    <source>
        <dbReference type="EnsemblPlants" id="AES80073"/>
    </source>
</evidence>
<dbReference type="InterPro" id="IPR037176">
    <property type="entry name" value="Osmotin/thaumatin-like_sf"/>
</dbReference>
<dbReference type="Pfam" id="PF00314">
    <property type="entry name" value="Thaumatin"/>
    <property type="match status" value="1"/>
</dbReference>
<organism evidence="3 5">
    <name type="scientific">Medicago truncatula</name>
    <name type="common">Barrel medic</name>
    <name type="synonym">Medicago tribuloides</name>
    <dbReference type="NCBI Taxonomy" id="3880"/>
    <lineage>
        <taxon>Eukaryota</taxon>
        <taxon>Viridiplantae</taxon>
        <taxon>Streptophyta</taxon>
        <taxon>Embryophyta</taxon>
        <taxon>Tracheophyta</taxon>
        <taxon>Spermatophyta</taxon>
        <taxon>Magnoliopsida</taxon>
        <taxon>eudicotyledons</taxon>
        <taxon>Gunneridae</taxon>
        <taxon>Pentapetalae</taxon>
        <taxon>rosids</taxon>
        <taxon>fabids</taxon>
        <taxon>Fabales</taxon>
        <taxon>Fabaceae</taxon>
        <taxon>Papilionoideae</taxon>
        <taxon>50 kb inversion clade</taxon>
        <taxon>NPAAA clade</taxon>
        <taxon>Hologalegina</taxon>
        <taxon>IRL clade</taxon>
        <taxon>Trifolieae</taxon>
        <taxon>Medicago</taxon>
    </lineage>
</organism>
<dbReference type="GO" id="GO:0006952">
    <property type="term" value="P:defense response"/>
    <property type="evidence" value="ECO:0000318"/>
    <property type="project" value="GO_Central"/>
</dbReference>
<dbReference type="Gene3D" id="2.60.110.10">
    <property type="entry name" value="Thaumatin"/>
    <property type="match status" value="2"/>
</dbReference>
<dbReference type="SUPFAM" id="SSF49870">
    <property type="entry name" value="Osmotin, thaumatin-like protein"/>
    <property type="match status" value="1"/>
</dbReference>
<keyword evidence="5" id="KW-1185">Reference proteome</keyword>
<dbReference type="EnsemblPlants" id="AES80073">
    <property type="protein sequence ID" value="AES80073"/>
    <property type="gene ID" value="MTR_7g076360"/>
</dbReference>
<evidence type="ECO:0000313" key="3">
    <source>
        <dbReference type="EMBL" id="AES80073.1"/>
    </source>
</evidence>
<reference evidence="3 5" key="2">
    <citation type="journal article" date="2014" name="BMC Genomics">
        <title>An improved genome release (version Mt4.0) for the model legume Medicago truncatula.</title>
        <authorList>
            <person name="Tang H."/>
            <person name="Krishnakumar V."/>
            <person name="Bidwell S."/>
            <person name="Rosen B."/>
            <person name="Chan A."/>
            <person name="Zhou S."/>
            <person name="Gentzbittel L."/>
            <person name="Childs K.L."/>
            <person name="Yandell M."/>
            <person name="Gundlach H."/>
            <person name="Mayer K.F."/>
            <person name="Schwartz D.C."/>
            <person name="Town C.D."/>
        </authorList>
    </citation>
    <scope>GENOME REANNOTATION</scope>
    <source>
        <strain evidence="4 5">cv. Jemalong A17</strain>
    </source>
</reference>
<dbReference type="PIRSF" id="PIRSF002703">
    <property type="entry name" value="Thaumatin"/>
    <property type="match status" value="1"/>
</dbReference>
<dbReference type="PaxDb" id="3880-AES80073"/>
<dbReference type="STRING" id="3880.G7L2H9"/>
<dbReference type="PANTHER" id="PTHR31048">
    <property type="entry name" value="OS03G0233200 PROTEIN"/>
    <property type="match status" value="1"/>
</dbReference>
<keyword evidence="2" id="KW-1015">Disulfide bond</keyword>
<evidence type="ECO:0000256" key="1">
    <source>
        <dbReference type="ARBA" id="ARBA00010607"/>
    </source>
</evidence>
<protein>
    <submittedName>
        <fullName evidence="3">Pathogenesis-related thaumatin family protein</fullName>
    </submittedName>
</protein>
<reference evidence="4" key="3">
    <citation type="submission" date="2015-04" db="UniProtKB">
        <authorList>
            <consortium name="EnsemblPlants"/>
        </authorList>
    </citation>
    <scope>IDENTIFICATION</scope>
    <source>
        <strain evidence="4">cv. Jemalong A17</strain>
    </source>
</reference>
<name>G7L2H9_MEDTR</name>
<evidence type="ECO:0000256" key="2">
    <source>
        <dbReference type="PIRSR" id="PIRSR002703-1"/>
    </source>
</evidence>
<dbReference type="eggNOG" id="ENOG502QQ6D">
    <property type="taxonomic scope" value="Eukaryota"/>
</dbReference>
<comment type="similarity">
    <text evidence="1">Belongs to the thaumatin family.</text>
</comment>
<proteinExistence type="inferred from homology"/>